<evidence type="ECO:0000313" key="3">
    <source>
        <dbReference type="EMBL" id="KAF3434257.1"/>
    </source>
</evidence>
<comment type="caution">
    <text evidence="3">The sequence shown here is derived from an EMBL/GenBank/DDBJ whole genome shotgun (WGS) entry which is preliminary data.</text>
</comment>
<sequence>MDEESEMELLQRYRRDRRILLDYILSGSLIKKVVMPPGAVTLDDVDLDQVSVDHVINCAKKGGMLELSEAIRDYHDHIGLPQMNNTGSVGEFFLVTSPETSGSPPKRAPPPVPEFTSPPVFTPAALVATAPILSPPNDFASSPALSNVSKSESFNSAQVHELTVDDIEDFEDDDDIDEVDSLMISRRTRNDATDLALGLPTFATGITDDDLRETAYEILLACAGASGGLIVPSKEKKKDKRSRLMRKLGRSKTENVMSQSQRAPGLVGLLETLRVQMEISEAMDIRTRQGLLNALAGKVGKRMDALLVPLELLCCISRTEFSDKKAYIRWQKRQLNMLEEGLINHPAFGFGESGRKASELRILLAKIEESESFPSSTGELQRTECLRSLRDIAIPLAERPARGDLTGEVCHWADGYHLNVRLYEKLLLSVFDMLDEGKLTEEVEEILELLKSTWRVLGISETIHYTIYAWVLFRQHVITSDQGVLQHAIEQLNKIPLKEQRGTQERSHLKSLHSKVEGELGPRDMSFLQSFLSPIQKWADKQLGDYHLNFAEGSAKMENIVAVAMVSRRLLLEEPQVAVMQSTSITDRDQIESYISASIKNAFARILQTIDRSDTKHEHPLALLAEETKKLLKKDSTIFMPILCQRHPQATVVSASILHRLYGSKLKPFLDGAEHLTEDVVSVFPAADSLEQYIMELIMSACEGETVEVFCKKLTKYQIESISGTLVLRWVNSQLGRILNWVERAIVQEKWEPISPQQRHGSSIVEVFRIVEETIDQFFALKVPMRISELNSLFRGIDNAFQVYANQVVEKLASKEDLIPPVPILTRYRKEAGIKAFVKKELFDPRLPDERRSTEITVLTTSTLCVQLNTLYYGTSQLNKLEDSIWERWTRKNPHDNLAKKSIYEKSKSFTQKGTFDGSRKDINAAMDRICEFTGTKIIFWDLREPFIENLYKPNVSLSRFEAVIEPLDMELSQLCVIIVEPLRDRIVTSLLQASLDGLLRVLLDGGPSRVFSIGDAKLLEEDLEVLKEFFISGGDGLPRGVVENQVANARHVIKLHGYETRELMEDLKSSSGLGMQGGRSKLGADSRTLIRVLCHRSDPEASQFLKKQYKIPKSAA</sequence>
<keyword evidence="4" id="KW-1185">Reference proteome</keyword>
<dbReference type="InterPro" id="IPR014770">
    <property type="entry name" value="Munc13_1"/>
</dbReference>
<dbReference type="PANTHER" id="PTHR31280">
    <property type="entry name" value="PROTEIN UNC-13 HOMOLOG"/>
    <property type="match status" value="1"/>
</dbReference>
<dbReference type="InterPro" id="IPR014772">
    <property type="entry name" value="Munc13_dom-2"/>
</dbReference>
<proteinExistence type="predicted"/>
<dbReference type="PROSITE" id="PS51259">
    <property type="entry name" value="MHD2"/>
    <property type="match status" value="1"/>
</dbReference>
<protein>
    <recommendedName>
        <fullName evidence="5">Protein unc-13 homolog</fullName>
    </recommendedName>
</protein>
<organism evidence="3 4">
    <name type="scientific">Rhamnella rubrinervis</name>
    <dbReference type="NCBI Taxonomy" id="2594499"/>
    <lineage>
        <taxon>Eukaryota</taxon>
        <taxon>Viridiplantae</taxon>
        <taxon>Streptophyta</taxon>
        <taxon>Embryophyta</taxon>
        <taxon>Tracheophyta</taxon>
        <taxon>Spermatophyta</taxon>
        <taxon>Magnoliopsida</taxon>
        <taxon>eudicotyledons</taxon>
        <taxon>Gunneridae</taxon>
        <taxon>Pentapetalae</taxon>
        <taxon>rosids</taxon>
        <taxon>fabids</taxon>
        <taxon>Rosales</taxon>
        <taxon>Rhamnaceae</taxon>
        <taxon>rhamnoid group</taxon>
        <taxon>Rhamneae</taxon>
        <taxon>Rhamnella</taxon>
    </lineage>
</organism>
<dbReference type="Pfam" id="PF25761">
    <property type="entry name" value="TPR_PATROL1"/>
    <property type="match status" value="1"/>
</dbReference>
<dbReference type="AlphaFoldDB" id="A0A8K0DZU5"/>
<dbReference type="Proteomes" id="UP000796880">
    <property type="component" value="Unassembled WGS sequence"/>
</dbReference>
<dbReference type="Gene3D" id="1.10.357.50">
    <property type="match status" value="1"/>
</dbReference>
<gene>
    <name evidence="3" type="ORF">FNV43_RR25360</name>
</gene>
<dbReference type="EMBL" id="VOIH02000011">
    <property type="protein sequence ID" value="KAF3434257.1"/>
    <property type="molecule type" value="Genomic_DNA"/>
</dbReference>
<evidence type="ECO:0000313" key="4">
    <source>
        <dbReference type="Proteomes" id="UP000796880"/>
    </source>
</evidence>
<evidence type="ECO:0008006" key="5">
    <source>
        <dbReference type="Google" id="ProtNLM"/>
    </source>
</evidence>
<reference evidence="3" key="1">
    <citation type="submission" date="2020-03" db="EMBL/GenBank/DDBJ databases">
        <title>A high-quality chromosome-level genome assembly of a woody plant with both climbing and erect habits, Rhamnella rubrinervis.</title>
        <authorList>
            <person name="Lu Z."/>
            <person name="Yang Y."/>
            <person name="Zhu X."/>
            <person name="Sun Y."/>
        </authorList>
    </citation>
    <scope>NUCLEOTIDE SEQUENCE</scope>
    <source>
        <strain evidence="3">BYM</strain>
        <tissue evidence="3">Leaf</tissue>
    </source>
</reference>
<name>A0A8K0DZU5_9ROSA</name>
<dbReference type="PANTHER" id="PTHR31280:SF2">
    <property type="entry name" value="PROTEIN UNC-13 HOMOLOG"/>
    <property type="match status" value="1"/>
</dbReference>
<dbReference type="OrthoDB" id="2015333at2759"/>
<dbReference type="InterPro" id="IPR057984">
    <property type="entry name" value="PATROL1_C"/>
</dbReference>
<feature type="domain" description="MHD1" evidence="1">
    <location>
        <begin position="681"/>
        <end position="822"/>
    </location>
</feature>
<dbReference type="PROSITE" id="PS51258">
    <property type="entry name" value="MHD1"/>
    <property type="match status" value="1"/>
</dbReference>
<evidence type="ECO:0000259" key="2">
    <source>
        <dbReference type="PROSITE" id="PS51259"/>
    </source>
</evidence>
<evidence type="ECO:0000259" key="1">
    <source>
        <dbReference type="PROSITE" id="PS51258"/>
    </source>
</evidence>
<accession>A0A8K0DZU5</accession>
<dbReference type="InterPro" id="IPR008528">
    <property type="entry name" value="unc-13_homologue"/>
</dbReference>
<feature type="domain" description="MHD2" evidence="2">
    <location>
        <begin position="958"/>
        <end position="1068"/>
    </location>
</feature>